<protein>
    <recommendedName>
        <fullName evidence="2">monogalactosyldiacylglycerol synthase</fullName>
        <ecNumber evidence="2">2.4.1.46</ecNumber>
    </recommendedName>
</protein>
<feature type="domain" description="Diacylglycerol glucosyltransferase N-terminal" evidence="9">
    <location>
        <begin position="122"/>
        <end position="292"/>
    </location>
</feature>
<gene>
    <name evidence="10" type="ORF">PAUS00366_LOCUS16110</name>
</gene>
<evidence type="ECO:0000256" key="2">
    <source>
        <dbReference type="ARBA" id="ARBA00012615"/>
    </source>
</evidence>
<organism evidence="10">
    <name type="scientific">Pseudo-nitzschia australis</name>
    <dbReference type="NCBI Taxonomy" id="44445"/>
    <lineage>
        <taxon>Eukaryota</taxon>
        <taxon>Sar</taxon>
        <taxon>Stramenopiles</taxon>
        <taxon>Ochrophyta</taxon>
        <taxon>Bacillariophyta</taxon>
        <taxon>Bacillariophyceae</taxon>
        <taxon>Bacillariophycidae</taxon>
        <taxon>Bacillariales</taxon>
        <taxon>Bacillariaceae</taxon>
        <taxon>Pseudo-nitzschia</taxon>
    </lineage>
</organism>
<dbReference type="AlphaFoldDB" id="A0A7S4EMK7"/>
<reference evidence="10" key="1">
    <citation type="submission" date="2021-01" db="EMBL/GenBank/DDBJ databases">
        <authorList>
            <person name="Corre E."/>
            <person name="Pelletier E."/>
            <person name="Niang G."/>
            <person name="Scheremetjew M."/>
            <person name="Finn R."/>
            <person name="Kale V."/>
            <person name="Holt S."/>
            <person name="Cochrane G."/>
            <person name="Meng A."/>
            <person name="Brown T."/>
            <person name="Cohen L."/>
        </authorList>
    </citation>
    <scope>NUCLEOTIDE SEQUENCE</scope>
    <source>
        <strain evidence="10">10249 10 AB</strain>
    </source>
</reference>
<evidence type="ECO:0000259" key="9">
    <source>
        <dbReference type="Pfam" id="PF06925"/>
    </source>
</evidence>
<comment type="similarity">
    <text evidence="1">Belongs to the glycosyltransferase 28 family.</text>
</comment>
<evidence type="ECO:0000259" key="8">
    <source>
        <dbReference type="Pfam" id="PF04101"/>
    </source>
</evidence>
<dbReference type="EMBL" id="HBIX01023240">
    <property type="protein sequence ID" value="CAE0723354.1"/>
    <property type="molecule type" value="Transcribed_RNA"/>
</dbReference>
<dbReference type="InterPro" id="IPR009695">
    <property type="entry name" value="Diacylglyc_glucosyltr_N"/>
</dbReference>
<keyword evidence="7" id="KW-0732">Signal</keyword>
<feature type="signal peptide" evidence="7">
    <location>
        <begin position="1"/>
        <end position="20"/>
    </location>
</feature>
<dbReference type="SUPFAM" id="SSF53756">
    <property type="entry name" value="UDP-Glycosyltransferase/glycogen phosphorylase"/>
    <property type="match status" value="2"/>
</dbReference>
<sequence>MRVAALCLSAMLAVTIPTRSSTALATAKSSGVFGVSNVNVPHGGSTSASTSTLAKASASASTLSTTLASTSTSTTRTSAAATMDASIETPSTVSTTVDASSSEGDKRPMHILFLSADTGGGHRASAEALAKQFLIQFPGSTYELADIWTDHGVLPYRTIVNTYKRMSARPLEWKIFYHLSNTIVNEVFANVHSRATCGGRVKKRLESHNPDVIVSVHPTMNHCPLRSTQKTSKELGKHIPFFTVVTDLGSAHCMWFERKVDKLYVASDRLYKLARRRGGTAPEDIVRTGLPIRHGFAVQAQKLGNDRTSARGKDYQQQIRKELGIANPERQVVLVMGGGEGVGSLSDIVNHLYAELSGKGVDATVCVVCGRNEKLRNELLTRDFDAEAAAIAAGARKRTGGVRGLLRKVRRKHRIEARNAAAAAEATAPTRGSVAILPLGFLTNIPEYMVAADVLVSKAGPGTIAEAAAVGLPVLMTSFLPGQEAGNVDVVLEQNFGEYQKRPSKIGERVTAWLQDTTLLQTMSQAAMVAGNPYAADEIVEDIGRQTVAWMNLNEK</sequence>
<name>A0A7S4EMK7_9STRA</name>
<evidence type="ECO:0000256" key="4">
    <source>
        <dbReference type="ARBA" id="ARBA00022679"/>
    </source>
</evidence>
<proteinExistence type="inferred from homology"/>
<dbReference type="EC" id="2.4.1.46" evidence="2"/>
<evidence type="ECO:0000256" key="7">
    <source>
        <dbReference type="SAM" id="SignalP"/>
    </source>
</evidence>
<dbReference type="Pfam" id="PF04101">
    <property type="entry name" value="Glyco_tran_28_C"/>
    <property type="match status" value="1"/>
</dbReference>
<feature type="chain" id="PRO_5031428208" description="monogalactosyldiacylglycerol synthase" evidence="7">
    <location>
        <begin position="21"/>
        <end position="556"/>
    </location>
</feature>
<evidence type="ECO:0000313" key="10">
    <source>
        <dbReference type="EMBL" id="CAE0723354.1"/>
    </source>
</evidence>
<dbReference type="GO" id="GO:0031969">
    <property type="term" value="C:chloroplast membrane"/>
    <property type="evidence" value="ECO:0007669"/>
    <property type="project" value="UniProtKB-SubCell"/>
</dbReference>
<dbReference type="InterPro" id="IPR050519">
    <property type="entry name" value="Glycosyltransf_28_UgtP"/>
</dbReference>
<dbReference type="GO" id="GO:0046509">
    <property type="term" value="F:1,2-diacylglycerol 3-beta-galactosyltransferase activity"/>
    <property type="evidence" value="ECO:0007669"/>
    <property type="project" value="UniProtKB-EC"/>
</dbReference>
<evidence type="ECO:0000256" key="3">
    <source>
        <dbReference type="ARBA" id="ARBA00022676"/>
    </source>
</evidence>
<dbReference type="Pfam" id="PF06925">
    <property type="entry name" value="MGDG_synth"/>
    <property type="match status" value="1"/>
</dbReference>
<dbReference type="PANTHER" id="PTHR43025:SF3">
    <property type="entry name" value="MONOGALACTOSYLDIACYLGLYCEROL SYNTHASE 1, CHLOROPLASTIC"/>
    <property type="match status" value="1"/>
</dbReference>
<dbReference type="PANTHER" id="PTHR43025">
    <property type="entry name" value="MONOGALACTOSYLDIACYLGLYCEROL SYNTHASE"/>
    <property type="match status" value="1"/>
</dbReference>
<dbReference type="GO" id="GO:0009247">
    <property type="term" value="P:glycolipid biosynthetic process"/>
    <property type="evidence" value="ECO:0007669"/>
    <property type="project" value="InterPro"/>
</dbReference>
<feature type="domain" description="Glycosyl transferase family 28 C-terminal" evidence="8">
    <location>
        <begin position="438"/>
        <end position="481"/>
    </location>
</feature>
<feature type="region of interest" description="Disordered" evidence="6">
    <location>
        <begin position="65"/>
        <end position="85"/>
    </location>
</feature>
<dbReference type="Gene3D" id="3.40.50.2000">
    <property type="entry name" value="Glycogen Phosphorylase B"/>
    <property type="match status" value="1"/>
</dbReference>
<evidence type="ECO:0000256" key="5">
    <source>
        <dbReference type="ARBA" id="ARBA00046299"/>
    </source>
</evidence>
<evidence type="ECO:0000256" key="1">
    <source>
        <dbReference type="ARBA" id="ARBA00006962"/>
    </source>
</evidence>
<keyword evidence="4" id="KW-0808">Transferase</keyword>
<feature type="compositionally biased region" description="Low complexity" evidence="6">
    <location>
        <begin position="65"/>
        <end position="82"/>
    </location>
</feature>
<evidence type="ECO:0000256" key="6">
    <source>
        <dbReference type="SAM" id="MobiDB-lite"/>
    </source>
</evidence>
<keyword evidence="3" id="KW-0328">Glycosyltransferase</keyword>
<dbReference type="InterPro" id="IPR007235">
    <property type="entry name" value="Glyco_trans_28_C"/>
</dbReference>
<accession>A0A7S4EMK7</accession>
<comment type="subcellular location">
    <subcellularLocation>
        <location evidence="5">Plastid</location>
        <location evidence="5">Chloroplast membrane</location>
    </subcellularLocation>
</comment>